<dbReference type="EMBL" id="CP088156">
    <property type="protein sequence ID" value="UFZ03309.1"/>
    <property type="molecule type" value="Genomic_DNA"/>
</dbReference>
<sequence length="1490" mass="163587">MSGAIRDIYPLTPLQQGILFHTLMAPRDGLYIDQLAVELETDGDFDLPAFAEAVGAAVGAIDVLRTAFVWEGQEGPLQLVLDHAPMTVGQLDWRSLDETEAGDKLEAFLAEERNAGFDLAKPPLMRMTAVHWSDGSWRLVTTYHHIILDAWSIVNLFAEIRKNYRVVRGPARTPPSEHRYSFKDYVLSLPARLRPDAEPFWRDALSNVSGPTSLAVKRAGSEPRGGHLCAEHVFVLSAEQTAQIRAAAKRAAVTLATLVEGAWALLLARYAGTSDVLFGITFAGRPADQPDAAAKIGLFINTLPVRVTVNASDRVGPWLRELHRQFANLRAHEFTPLPKIKEWAGLPQGVALFDSVMAFENIPGAVSKPDAARQTIDARNGRYLFRTNYPINVMVVPADEMMLRINYDTGLYDPAAIGRAMEHFASLLVGLSENEQRRLGDLPLMSRQERDEVLAAGLGPVGAYPADRCIHELFEDQATRFPDGIAVVDGVREWTYRELDERANALAWRIIEAGVGPEKRVVICAERSAELAAGVLAILKAGGVHVPLDPDYPKARLASMLQRAKPALILCEPSLLALLPESPAMIVPLERSIDGNRSGERPSRRAKPDNAAYVIFTSGSTGVPKGIELAHRGLCNMIPCWNELFDVRAGDRVLQFASFSFDASVWEIFSALISGATLCFGDRATLYSAERLLGALRELRITHALLPPSLLGVLDPDELPQLRCVAAIGERCTMDIARRWKTDRRFYNAYGPAEATITDCVHEVPDVRRSVGDPPIGHPMTNVRLYALDPDQQLVPSGVAGELHIGGVNLARGYIELAGATAEKFLPDPFSGIPGARMYRTGDLVRINDDGEFEYLGRADSQVKIRGVRVELNEVEGALRRHSAVRDAIVVARDVQAGLPEQRLIAYLIVPDVGARNVASLRSYLRGVLPEAMVPSVFVFIDRMPLTPNGKIDKKGLPDPDFSRSDAIGEFTAPRSEMERRLAGIWAKVLRLEKVGIRDNFFDLGGDSIVSIRLVAAAQRAGLTLTPRLIFENQTIDELARALAPGGGAVAAPIIRPAGPFPATPVQRWFLLHAGRNISHENLSIVLRVDPGLSESKLAAALQQLVDRHDSLRLKAEWTEGGEWRLLIRPPGAMVNLQRVRTPQRDVFEQLTRVQEQLVPERGQVFAAVLLQGEKGGDRLLMSAHHLSIDAMSWTILLDDLTALCQDQTLPDPMVPFAAWADALHGHAARGAFAGHADYWLQLLQGAPVAGADMAADAGFESELVRFTRDETDRLLAIVPATANPGDFLLLAIMAAVGGGTLVDMESMGRRLSEVPIDPSRTVGWFTAIAPFRLPARLPEELDLAMREVSQRRLEWEDHAASYGILAGRDDATARQLCSAPPRQVLFNWLGRLDRICPEDGPFELLDQEPGLLRSPDRARPYPVELNAWLIGGQLNLHWTLPAKGRQRERARMVAASVRRTLLERAEPIGAIETDLSSEELAVALASMNL</sequence>
<dbReference type="SUPFAM" id="SSF56801">
    <property type="entry name" value="Acetyl-CoA synthetase-like"/>
    <property type="match status" value="1"/>
</dbReference>
<organism evidence="5 6">
    <name type="scientific">Bradyrhizobium ontarionense</name>
    <dbReference type="NCBI Taxonomy" id="2898149"/>
    <lineage>
        <taxon>Bacteria</taxon>
        <taxon>Pseudomonadati</taxon>
        <taxon>Pseudomonadota</taxon>
        <taxon>Alphaproteobacteria</taxon>
        <taxon>Hyphomicrobiales</taxon>
        <taxon>Nitrobacteraceae</taxon>
        <taxon>Bradyrhizobium</taxon>
    </lineage>
</organism>
<dbReference type="CDD" id="cd05930">
    <property type="entry name" value="A_NRPS"/>
    <property type="match status" value="1"/>
</dbReference>
<dbReference type="SUPFAM" id="SSF52777">
    <property type="entry name" value="CoA-dependent acyltransferases"/>
    <property type="match status" value="4"/>
</dbReference>
<feature type="domain" description="Carrier" evidence="4">
    <location>
        <begin position="973"/>
        <end position="1047"/>
    </location>
</feature>
<dbReference type="Gene3D" id="3.30.559.10">
    <property type="entry name" value="Chloramphenicol acetyltransferase-like domain"/>
    <property type="match status" value="2"/>
</dbReference>
<dbReference type="InterPro" id="IPR023213">
    <property type="entry name" value="CAT-like_dom_sf"/>
</dbReference>
<dbReference type="PANTHER" id="PTHR45527">
    <property type="entry name" value="NONRIBOSOMAL PEPTIDE SYNTHETASE"/>
    <property type="match status" value="1"/>
</dbReference>
<evidence type="ECO:0000256" key="1">
    <source>
        <dbReference type="ARBA" id="ARBA00001957"/>
    </source>
</evidence>
<evidence type="ECO:0000313" key="6">
    <source>
        <dbReference type="Proteomes" id="UP001431010"/>
    </source>
</evidence>
<dbReference type="PROSITE" id="PS00455">
    <property type="entry name" value="AMP_BINDING"/>
    <property type="match status" value="1"/>
</dbReference>
<evidence type="ECO:0000256" key="3">
    <source>
        <dbReference type="ARBA" id="ARBA00022553"/>
    </source>
</evidence>
<evidence type="ECO:0000256" key="2">
    <source>
        <dbReference type="ARBA" id="ARBA00022450"/>
    </source>
</evidence>
<dbReference type="Gene3D" id="2.30.38.10">
    <property type="entry name" value="Luciferase, Domain 3"/>
    <property type="match status" value="1"/>
</dbReference>
<dbReference type="InterPro" id="IPR045851">
    <property type="entry name" value="AMP-bd_C_sf"/>
</dbReference>
<dbReference type="NCBIfam" id="TIGR01733">
    <property type="entry name" value="AA-adenyl-dom"/>
    <property type="match status" value="1"/>
</dbReference>
<dbReference type="Gene3D" id="1.10.1200.10">
    <property type="entry name" value="ACP-like"/>
    <property type="match status" value="1"/>
</dbReference>
<dbReference type="Pfam" id="PF00550">
    <property type="entry name" value="PP-binding"/>
    <property type="match status" value="1"/>
</dbReference>
<keyword evidence="6" id="KW-1185">Reference proteome</keyword>
<dbReference type="InterPro" id="IPR020806">
    <property type="entry name" value="PKS_PP-bd"/>
</dbReference>
<comment type="cofactor">
    <cofactor evidence="1">
        <name>pantetheine 4'-phosphate</name>
        <dbReference type="ChEBI" id="CHEBI:47942"/>
    </cofactor>
</comment>
<dbReference type="Gene3D" id="3.40.50.980">
    <property type="match status" value="2"/>
</dbReference>
<dbReference type="Pfam" id="PF00668">
    <property type="entry name" value="Condensation"/>
    <property type="match status" value="2"/>
</dbReference>
<dbReference type="InterPro" id="IPR010071">
    <property type="entry name" value="AA_adenyl_dom"/>
</dbReference>
<protein>
    <submittedName>
        <fullName evidence="5">Amino acid adenylation domain-containing protein</fullName>
    </submittedName>
</protein>
<name>A0ABY3R7L0_9BRAD</name>
<gene>
    <name evidence="5" type="ORF">LQG66_29380</name>
</gene>
<dbReference type="Proteomes" id="UP001431010">
    <property type="component" value="Chromosome"/>
</dbReference>
<dbReference type="Gene3D" id="3.30.300.30">
    <property type="match status" value="1"/>
</dbReference>
<dbReference type="PROSITE" id="PS50075">
    <property type="entry name" value="CARRIER"/>
    <property type="match status" value="1"/>
</dbReference>
<dbReference type="InterPro" id="IPR006162">
    <property type="entry name" value="Ppantetheine_attach_site"/>
</dbReference>
<evidence type="ECO:0000313" key="5">
    <source>
        <dbReference type="EMBL" id="UFZ03309.1"/>
    </source>
</evidence>
<accession>A0ABY3R7L0</accession>
<keyword evidence="2" id="KW-0596">Phosphopantetheine</keyword>
<evidence type="ECO:0000259" key="4">
    <source>
        <dbReference type="PROSITE" id="PS50075"/>
    </source>
</evidence>
<dbReference type="RefSeq" id="WP_231319332.1">
    <property type="nucleotide sequence ID" value="NZ_CP088156.1"/>
</dbReference>
<dbReference type="InterPro" id="IPR009081">
    <property type="entry name" value="PP-bd_ACP"/>
</dbReference>
<dbReference type="InterPro" id="IPR020845">
    <property type="entry name" value="AMP-binding_CS"/>
</dbReference>
<reference evidence="5" key="1">
    <citation type="journal article" date="2024" name="Antonie Van Leeuwenhoek">
        <title>Bradyrhizobium ontarionense sp. nov., a novel bacterial symbiont isolated from Aeschynomene indica (Indian jointvetch), harbours photosynthesis, nitrogen fixation and nitrous oxide (N2O) reductase genes.</title>
        <authorList>
            <person name="Bromfield E.S.P."/>
            <person name="Cloutier S."/>
        </authorList>
    </citation>
    <scope>NUCLEOTIDE SEQUENCE</scope>
    <source>
        <strain evidence="5">A19</strain>
    </source>
</reference>
<dbReference type="Pfam" id="PF00501">
    <property type="entry name" value="AMP-binding"/>
    <property type="match status" value="1"/>
</dbReference>
<dbReference type="InterPro" id="IPR036736">
    <property type="entry name" value="ACP-like_sf"/>
</dbReference>
<dbReference type="Gene3D" id="3.30.559.30">
    <property type="entry name" value="Nonribosomal peptide synthetase, condensation domain"/>
    <property type="match status" value="2"/>
</dbReference>
<proteinExistence type="predicted"/>
<dbReference type="SMART" id="SM00823">
    <property type="entry name" value="PKS_PP"/>
    <property type="match status" value="1"/>
</dbReference>
<dbReference type="InterPro" id="IPR000873">
    <property type="entry name" value="AMP-dep_synth/lig_dom"/>
</dbReference>
<dbReference type="PANTHER" id="PTHR45527:SF1">
    <property type="entry name" value="FATTY ACID SYNTHASE"/>
    <property type="match status" value="1"/>
</dbReference>
<dbReference type="SUPFAM" id="SSF47336">
    <property type="entry name" value="ACP-like"/>
    <property type="match status" value="1"/>
</dbReference>
<dbReference type="InterPro" id="IPR001242">
    <property type="entry name" value="Condensation_dom"/>
</dbReference>
<dbReference type="Pfam" id="PF13193">
    <property type="entry name" value="AMP-binding_C"/>
    <property type="match status" value="1"/>
</dbReference>
<keyword evidence="3" id="KW-0597">Phosphoprotein</keyword>
<dbReference type="InterPro" id="IPR025110">
    <property type="entry name" value="AMP-bd_C"/>
</dbReference>
<dbReference type="PROSITE" id="PS00012">
    <property type="entry name" value="PHOSPHOPANTETHEINE"/>
    <property type="match status" value="1"/>
</dbReference>